<dbReference type="PANTHER" id="PTHR48081:SF8">
    <property type="entry name" value="ALPHA_BETA HYDROLASE FOLD-3 DOMAIN-CONTAINING PROTEIN-RELATED"/>
    <property type="match status" value="1"/>
</dbReference>
<name>A0ABQ1Y0J5_9MICC</name>
<dbReference type="InterPro" id="IPR050300">
    <property type="entry name" value="GDXG_lipolytic_enzyme"/>
</dbReference>
<evidence type="ECO:0000313" key="4">
    <source>
        <dbReference type="Proteomes" id="UP000596938"/>
    </source>
</evidence>
<evidence type="ECO:0000313" key="3">
    <source>
        <dbReference type="EMBL" id="GGH07918.1"/>
    </source>
</evidence>
<dbReference type="RefSeq" id="WP_188813161.1">
    <property type="nucleotide sequence ID" value="NZ_BAAAWV010000001.1"/>
</dbReference>
<protein>
    <submittedName>
        <fullName evidence="3">Esterase</fullName>
    </submittedName>
</protein>
<sequence>MPLDPYFANKMKVLEKFDSVAEAMADPETAKELAQAFKDTETTEPPSGEVRDAVVDTREGPVNVRLYTPETVDPSTPVFVWVHGGGFAGGSIGMPESDTVARELAFLYGVPVVTVDYALSNGTTITYPVPHRQVADVVRWVRDHRDQWGAPERAYCLGGASAGANLAVGSVLELRENGEELPAALLLVYPMLHRELVVSDTLETGLSEALGLTRMNQGLVDHMFTLYTAGKDAPFASVDGHDLAGFPRTLTMVSEYDDLRPSGEVFHDDLLASGADAQLYVAEGMPHGHLDRTRLVPEVGQSVKQMAEFLTKA</sequence>
<dbReference type="Pfam" id="PF07859">
    <property type="entry name" value="Abhydrolase_3"/>
    <property type="match status" value="1"/>
</dbReference>
<comment type="caution">
    <text evidence="3">The sequence shown here is derived from an EMBL/GenBank/DDBJ whole genome shotgun (WGS) entry which is preliminary data.</text>
</comment>
<organism evidence="3 4">
    <name type="scientific">Pseudarthrobacter polychromogenes</name>
    <dbReference type="NCBI Taxonomy" id="1676"/>
    <lineage>
        <taxon>Bacteria</taxon>
        <taxon>Bacillati</taxon>
        <taxon>Actinomycetota</taxon>
        <taxon>Actinomycetes</taxon>
        <taxon>Micrococcales</taxon>
        <taxon>Micrococcaceae</taxon>
        <taxon>Pseudarthrobacter</taxon>
    </lineage>
</organism>
<dbReference type="InterPro" id="IPR029058">
    <property type="entry name" value="AB_hydrolase_fold"/>
</dbReference>
<dbReference type="SUPFAM" id="SSF53474">
    <property type="entry name" value="alpha/beta-Hydrolases"/>
    <property type="match status" value="1"/>
</dbReference>
<dbReference type="PANTHER" id="PTHR48081">
    <property type="entry name" value="AB HYDROLASE SUPERFAMILY PROTEIN C4A8.06C"/>
    <property type="match status" value="1"/>
</dbReference>
<feature type="domain" description="Alpha/beta hydrolase fold-3" evidence="2">
    <location>
        <begin position="80"/>
        <end position="289"/>
    </location>
</feature>
<proteinExistence type="predicted"/>
<gene>
    <name evidence="3" type="ORF">GCM10011577_35580</name>
</gene>
<keyword evidence="1" id="KW-0378">Hydrolase</keyword>
<keyword evidence="4" id="KW-1185">Reference proteome</keyword>
<evidence type="ECO:0000256" key="1">
    <source>
        <dbReference type="ARBA" id="ARBA00022801"/>
    </source>
</evidence>
<dbReference type="InterPro" id="IPR013094">
    <property type="entry name" value="AB_hydrolase_3"/>
</dbReference>
<dbReference type="Gene3D" id="3.40.50.1820">
    <property type="entry name" value="alpha/beta hydrolase"/>
    <property type="match status" value="1"/>
</dbReference>
<accession>A0ABQ1Y0J5</accession>
<dbReference type="Proteomes" id="UP000596938">
    <property type="component" value="Unassembled WGS sequence"/>
</dbReference>
<reference evidence="4" key="1">
    <citation type="journal article" date="2019" name="Int. J. Syst. Evol. Microbiol.">
        <title>The Global Catalogue of Microorganisms (GCM) 10K type strain sequencing project: providing services to taxonomists for standard genome sequencing and annotation.</title>
        <authorList>
            <consortium name="The Broad Institute Genomics Platform"/>
            <consortium name="The Broad Institute Genome Sequencing Center for Infectious Disease"/>
            <person name="Wu L."/>
            <person name="Ma J."/>
        </authorList>
    </citation>
    <scope>NUCLEOTIDE SEQUENCE [LARGE SCALE GENOMIC DNA]</scope>
    <source>
        <strain evidence="4">CGMCC 1.1927</strain>
    </source>
</reference>
<dbReference type="EMBL" id="BMKU01000014">
    <property type="protein sequence ID" value="GGH07918.1"/>
    <property type="molecule type" value="Genomic_DNA"/>
</dbReference>
<evidence type="ECO:0000259" key="2">
    <source>
        <dbReference type="Pfam" id="PF07859"/>
    </source>
</evidence>